<evidence type="ECO:0000313" key="1">
    <source>
        <dbReference type="EMBL" id="NBN87593.1"/>
    </source>
</evidence>
<comment type="caution">
    <text evidence="1">The sequence shown here is derived from an EMBL/GenBank/DDBJ whole genome shotgun (WGS) entry which is preliminary data.</text>
</comment>
<sequence length="149" mass="15392">MNEQALIDELKQPQYATMSDQEAADAVNAKTVQQSEPVAAQQIRLTLASRGKLAAIKRIGDNTAAPEPPYDACATLMALLDAGDTIDLQNAAVSAASAILIQHNLLTQADADAIAALAVKTVPWADTVGIGEVGIGYVINARKAIAGGV</sequence>
<dbReference type="Proteomes" id="UP000713222">
    <property type="component" value="Unassembled WGS sequence"/>
</dbReference>
<organism evidence="1 2">
    <name type="scientific">Candidatus Fonsibacter lacus</name>
    <dbReference type="NCBI Taxonomy" id="2576439"/>
    <lineage>
        <taxon>Bacteria</taxon>
        <taxon>Pseudomonadati</taxon>
        <taxon>Pseudomonadota</taxon>
        <taxon>Alphaproteobacteria</taxon>
        <taxon>Candidatus Pelagibacterales</taxon>
        <taxon>Candidatus Pelagibacterales incertae sedis</taxon>
        <taxon>Candidatus Fonsibacter</taxon>
    </lineage>
</organism>
<protein>
    <submittedName>
        <fullName evidence="1">Uncharacterized protein</fullName>
    </submittedName>
</protein>
<proteinExistence type="predicted"/>
<name>A0A964UXH1_9PROT</name>
<gene>
    <name evidence="1" type="ORF">EBV32_00645</name>
</gene>
<dbReference type="AlphaFoldDB" id="A0A964UXH1"/>
<reference evidence="1" key="1">
    <citation type="submission" date="2018-10" db="EMBL/GenBank/DDBJ databases">
        <title>Iterative Subtractive Binning of Freshwater Chronoseries Metagenomes Recovers Nearly Complete Genomes from over Four Hundred Novel Species.</title>
        <authorList>
            <person name="Rodriguez-R L.M."/>
            <person name="Tsementzi D."/>
            <person name="Luo C."/>
            <person name="Konstantinidis K.T."/>
        </authorList>
    </citation>
    <scope>NUCLEOTIDE SEQUENCE</scope>
    <source>
        <strain evidence="1">WB7_6_001</strain>
    </source>
</reference>
<accession>A0A964UXH1</accession>
<evidence type="ECO:0000313" key="2">
    <source>
        <dbReference type="Proteomes" id="UP000713222"/>
    </source>
</evidence>
<dbReference type="EMBL" id="RGET01000004">
    <property type="protein sequence ID" value="NBN87593.1"/>
    <property type="molecule type" value="Genomic_DNA"/>
</dbReference>